<evidence type="ECO:0000313" key="2">
    <source>
        <dbReference type="Proteomes" id="UP001234297"/>
    </source>
</evidence>
<accession>A0ACC2K7Q4</accession>
<proteinExistence type="predicted"/>
<dbReference type="Proteomes" id="UP001234297">
    <property type="component" value="Chromosome 4"/>
</dbReference>
<gene>
    <name evidence="1" type="ORF">MRB53_013232</name>
</gene>
<name>A0ACC2K7Q4_PERAE</name>
<keyword evidence="2" id="KW-1185">Reference proteome</keyword>
<protein>
    <submittedName>
        <fullName evidence="1">Uncharacterized protein</fullName>
    </submittedName>
</protein>
<reference evidence="1 2" key="1">
    <citation type="journal article" date="2022" name="Hortic Res">
        <title>A haplotype resolved chromosomal level avocado genome allows analysis of novel avocado genes.</title>
        <authorList>
            <person name="Nath O."/>
            <person name="Fletcher S.J."/>
            <person name="Hayward A."/>
            <person name="Shaw L.M."/>
            <person name="Masouleh A.K."/>
            <person name="Furtado A."/>
            <person name="Henry R.J."/>
            <person name="Mitter N."/>
        </authorList>
    </citation>
    <scope>NUCLEOTIDE SEQUENCE [LARGE SCALE GENOMIC DNA]</scope>
    <source>
        <strain evidence="2">cv. Hass</strain>
    </source>
</reference>
<dbReference type="EMBL" id="CM056812">
    <property type="protein sequence ID" value="KAJ8617046.1"/>
    <property type="molecule type" value="Genomic_DNA"/>
</dbReference>
<organism evidence="1 2">
    <name type="scientific">Persea americana</name>
    <name type="common">Avocado</name>
    <dbReference type="NCBI Taxonomy" id="3435"/>
    <lineage>
        <taxon>Eukaryota</taxon>
        <taxon>Viridiplantae</taxon>
        <taxon>Streptophyta</taxon>
        <taxon>Embryophyta</taxon>
        <taxon>Tracheophyta</taxon>
        <taxon>Spermatophyta</taxon>
        <taxon>Magnoliopsida</taxon>
        <taxon>Magnoliidae</taxon>
        <taxon>Laurales</taxon>
        <taxon>Lauraceae</taxon>
        <taxon>Persea</taxon>
    </lineage>
</organism>
<comment type="caution">
    <text evidence="1">The sequence shown here is derived from an EMBL/GenBank/DDBJ whole genome shotgun (WGS) entry which is preliminary data.</text>
</comment>
<sequence length="340" mass="36848">MRAMLVFIWGNYKPHLVMVTTKLCLAVSSILLQSVLSTGICALVVVVYEHVVATCVLSSLAFFLERGRRPPLTSQILCYSFFLGFLLVAVFQSLRIMSLQYVAATYQSVALNLMAVVVFVIAVLFGQENLKFCTIHGQAKTWGVGVSAAGALTMVLWTGPTLFESAFTAPKASSIIGGSMLVASVLAGASWNLLVGPVSRKYPADLSLSTMMMFFGTTQAGIITLFLVTKSSWELKWEGGLVLTAILWGGITVTGLSYYAHVWCVHKRGPVFAAAFQPLLIVFTFLLEATVLRETTHLGSVIGAVLVVLGLYMLLWGKAKDIEMQGMLETKEGINSPLLD</sequence>
<evidence type="ECO:0000313" key="1">
    <source>
        <dbReference type="EMBL" id="KAJ8617046.1"/>
    </source>
</evidence>